<feature type="domain" description="Filamentous haemagglutinin FhaB/tRNA nuclease CdiA-like TPS" evidence="1">
    <location>
        <begin position="55"/>
        <end position="166"/>
    </location>
</feature>
<dbReference type="Gene3D" id="2.160.20.10">
    <property type="entry name" value="Single-stranded right-handed beta-helix, Pectin lyase-like"/>
    <property type="match status" value="1"/>
</dbReference>
<dbReference type="PANTHER" id="PTHR12338:SF5">
    <property type="entry name" value="ANTIGEN 43-RELATED"/>
    <property type="match status" value="1"/>
</dbReference>
<sequence>MNRIHRVVRNRATGLRVAVQETARAQGPGSATVGRSLLPLVTALLLAGVSGQGPARAAPQGATVRAGTVDIHTRGQQTTVRNTPGAVIDWASFNIGANEAVRFEQRNAASAVLNRVTGSGGSEILGLLQSNGRVFVINGNGILIGAQARVDTAGFVASTLNLSDADFAAGRLRFEQAGSGAAGVIQQGQIVGTRGSTVALLGGAVTQGGTVQVDGGQVVLAAGQRITLTDLERPEISHIVAAPAHSVVNLGQLLAAGGSVQVGAGAVRHDGLIRVDRLPGAEGLGRDAQGRIVLEAIGGEVQLDGSVQANAIDARGGDIVVAGQSIHIGPTARIEAVGLNGGGQVRIGADLKGSALQINARQVDPAARTVVASGARIDVSASDQGDGGRLIIWGDDARVAGDLRARGGAVSGHGGFIETSGHHIDVDGVAISARATNGRAGEWLLDPYDLTISTAATSNNSGGVADADNVSTFSPTANASVVRNTDINAVLDAGTSVTLTTAGAGTQAGNLRQEAGADITLSASTSATLHLIADGTLTLNGNITSSGSGVLDVRLDSGGAMTVNGNLSPRGDVTLSAGSAGITLTTAGNIVTDGHVSLLTSGHVNLAASTTYTEGSAGDIDTRSGSGGITIGSADGGSVASLTLGRATSLATGAGAVTIRTAGGLRSEYSTIRTTSGDISVTSADGGILGIGTTFGTVSGGITVDSTVAAGSSVAAIGASNLRLTATDTARDITLRATHNGGAIAVPVLGVSTNRDLRVDLAGSGNINVNVGGSGALAAGGSLIGGGPDASFRLLNTGTGNISVTADASGMTLPSADAYGIRIGGLDSRPSGFETLSGSISLNTINNASATFKGVSLQAGTVVSTVGGALTIDAGQSAIELLSATLDSATGTTTVGGSGTTTVGNATITSAATAIRGGEVNLTGTLTSTGGLTVTAVNVADVASTAQVSSSAGAVAINGATVTSAGQVSSTAGDVTVAGTTATTVTGGSLSSAAGTTTVGGSGT</sequence>
<reference evidence="2 3" key="1">
    <citation type="submission" date="2019-02" db="EMBL/GenBank/DDBJ databases">
        <title>Genomic Encyclopedia of Type Strains, Phase IV (KMG-IV): sequencing the most valuable type-strain genomes for metagenomic binning, comparative biology and taxonomic classification.</title>
        <authorList>
            <person name="Goeker M."/>
        </authorList>
    </citation>
    <scope>NUCLEOTIDE SEQUENCE [LARGE SCALE GENOMIC DNA]</scope>
    <source>
        <strain evidence="2 3">DSM 10617</strain>
    </source>
</reference>
<dbReference type="SMART" id="SM00912">
    <property type="entry name" value="Haemagg_act"/>
    <property type="match status" value="1"/>
</dbReference>
<dbReference type="Proteomes" id="UP000293433">
    <property type="component" value="Unassembled WGS sequence"/>
</dbReference>
<dbReference type="InterPro" id="IPR050909">
    <property type="entry name" value="Bact_Autotransporter_VF"/>
</dbReference>
<comment type="caution">
    <text evidence="2">The sequence shown here is derived from an EMBL/GenBank/DDBJ whole genome shotgun (WGS) entry which is preliminary data.</text>
</comment>
<organism evidence="2 3">
    <name type="scientific">Sphaerotilus mobilis</name>
    <dbReference type="NCBI Taxonomy" id="47994"/>
    <lineage>
        <taxon>Bacteria</taxon>
        <taxon>Pseudomonadati</taxon>
        <taxon>Pseudomonadota</taxon>
        <taxon>Betaproteobacteria</taxon>
        <taxon>Burkholderiales</taxon>
        <taxon>Sphaerotilaceae</taxon>
        <taxon>Sphaerotilus</taxon>
    </lineage>
</organism>
<accession>A0A4Q7M5L4</accession>
<dbReference type="Pfam" id="PF13018">
    <property type="entry name" value="ESPR"/>
    <property type="match status" value="1"/>
</dbReference>
<evidence type="ECO:0000259" key="1">
    <source>
        <dbReference type="SMART" id="SM00912"/>
    </source>
</evidence>
<dbReference type="InterPro" id="IPR011050">
    <property type="entry name" value="Pectin_lyase_fold/virulence"/>
</dbReference>
<gene>
    <name evidence="2" type="ORF">EV685_0001</name>
</gene>
<dbReference type="RefSeq" id="WP_165396668.1">
    <property type="nucleotide sequence ID" value="NZ_SGWV01000001.1"/>
</dbReference>
<evidence type="ECO:0000313" key="3">
    <source>
        <dbReference type="Proteomes" id="UP000293433"/>
    </source>
</evidence>
<evidence type="ECO:0000313" key="2">
    <source>
        <dbReference type="EMBL" id="RZS63285.1"/>
    </source>
</evidence>
<name>A0A4Q7M5L4_9BURK</name>
<dbReference type="SUPFAM" id="SSF51126">
    <property type="entry name" value="Pectin lyase-like"/>
    <property type="match status" value="1"/>
</dbReference>
<keyword evidence="3" id="KW-1185">Reference proteome</keyword>
<dbReference type="InterPro" id="IPR008638">
    <property type="entry name" value="FhaB/CdiA-like_TPS"/>
</dbReference>
<dbReference type="InterPro" id="IPR012334">
    <property type="entry name" value="Pectin_lyas_fold"/>
</dbReference>
<feature type="non-terminal residue" evidence="2">
    <location>
        <position position="1004"/>
    </location>
</feature>
<dbReference type="PANTHER" id="PTHR12338">
    <property type="entry name" value="AUTOTRANSPORTER"/>
    <property type="match status" value="1"/>
</dbReference>
<dbReference type="Pfam" id="PF05860">
    <property type="entry name" value="TPS"/>
    <property type="match status" value="1"/>
</dbReference>
<dbReference type="AlphaFoldDB" id="A0A4Q7M5L4"/>
<protein>
    <submittedName>
        <fullName evidence="2">Filamentous hemagglutinin family protein</fullName>
    </submittedName>
</protein>
<dbReference type="NCBIfam" id="TIGR01901">
    <property type="entry name" value="adhes_NPXG"/>
    <property type="match status" value="1"/>
</dbReference>
<dbReference type="InterPro" id="IPR024973">
    <property type="entry name" value="ESPR"/>
</dbReference>
<proteinExistence type="predicted"/>
<dbReference type="EMBL" id="SGWV01000001">
    <property type="protein sequence ID" value="RZS63285.1"/>
    <property type="molecule type" value="Genomic_DNA"/>
</dbReference>